<name>A0A9W6S6T7_9ACTN</name>
<evidence type="ECO:0000256" key="2">
    <source>
        <dbReference type="SAM" id="Phobius"/>
    </source>
</evidence>
<feature type="region of interest" description="Disordered" evidence="1">
    <location>
        <begin position="80"/>
        <end position="101"/>
    </location>
</feature>
<evidence type="ECO:0000256" key="1">
    <source>
        <dbReference type="SAM" id="MobiDB-lite"/>
    </source>
</evidence>
<evidence type="ECO:0000313" key="4">
    <source>
        <dbReference type="Proteomes" id="UP001165074"/>
    </source>
</evidence>
<evidence type="ECO:0000313" key="3">
    <source>
        <dbReference type="EMBL" id="GLY86772.1"/>
    </source>
</evidence>
<keyword evidence="2" id="KW-1133">Transmembrane helix</keyword>
<proteinExistence type="predicted"/>
<protein>
    <submittedName>
        <fullName evidence="3">Uncharacterized protein</fullName>
    </submittedName>
</protein>
<dbReference type="AlphaFoldDB" id="A0A9W6S6T7"/>
<gene>
    <name evidence="3" type="ORF">Airi02_047010</name>
</gene>
<comment type="caution">
    <text evidence="3">The sequence shown here is derived from an EMBL/GenBank/DDBJ whole genome shotgun (WGS) entry which is preliminary data.</text>
</comment>
<dbReference type="EMBL" id="BSTK01000006">
    <property type="protein sequence ID" value="GLY86772.1"/>
    <property type="molecule type" value="Genomic_DNA"/>
</dbReference>
<keyword evidence="2" id="KW-0812">Transmembrane</keyword>
<organism evidence="3 4">
    <name type="scientific">Actinoallomurus iriomotensis</name>
    <dbReference type="NCBI Taxonomy" id="478107"/>
    <lineage>
        <taxon>Bacteria</taxon>
        <taxon>Bacillati</taxon>
        <taxon>Actinomycetota</taxon>
        <taxon>Actinomycetes</taxon>
        <taxon>Streptosporangiales</taxon>
        <taxon>Thermomonosporaceae</taxon>
        <taxon>Actinoallomurus</taxon>
    </lineage>
</organism>
<accession>A0A9W6S6T7</accession>
<dbReference type="RefSeq" id="WP_285575226.1">
    <property type="nucleotide sequence ID" value="NZ_BSTK01000006.1"/>
</dbReference>
<keyword evidence="4" id="KW-1185">Reference proteome</keyword>
<sequence>MNSENEQAQAPEPSAGFRSSPGPYLGSAPHTAQPPYGDLPRRPRKRDVVREIWPRILVGVVALLILAVGGAVSAWQKADKASHAIGPQREITPPPSLDTYTGEYERATDKAADKLMTSMRTSAEGESTTQKSIAQKAIIAVYEKNHDFDQRFAFFGVTGRSDLGVAEEFRSRSPLARADRVLHAEGGLTGTSDFAAGPLGGVLRCATSKSKSNPSSTCVWADGSTLGLLVAPKIDAPHLASLALTFRNACEH</sequence>
<keyword evidence="2" id="KW-0472">Membrane</keyword>
<reference evidence="3" key="1">
    <citation type="submission" date="2023-03" db="EMBL/GenBank/DDBJ databases">
        <title>Actinoallomurus iriomotensis NBRC 103684.</title>
        <authorList>
            <person name="Ichikawa N."/>
            <person name="Sato H."/>
            <person name="Tonouchi N."/>
        </authorList>
    </citation>
    <scope>NUCLEOTIDE SEQUENCE</scope>
    <source>
        <strain evidence="3">NBRC 103684</strain>
    </source>
</reference>
<dbReference type="Proteomes" id="UP001165074">
    <property type="component" value="Unassembled WGS sequence"/>
</dbReference>
<feature type="transmembrane region" description="Helical" evidence="2">
    <location>
        <begin position="52"/>
        <end position="75"/>
    </location>
</feature>
<feature type="region of interest" description="Disordered" evidence="1">
    <location>
        <begin position="1"/>
        <end position="42"/>
    </location>
</feature>